<sequence>MKIKNSIGALIFLFSLVANANAQKVDKIGVGANLSKDSIPMQIVDNAKYRVYYKLTFCKDSTATDLKTEAQTILLVGSKFSSFLDYNALRKDSLFNALSKSGLGAMEIVGRVMPIGRQIKFEPTIMKNFPQKGVYTFQQMITARDNYRYVDEGVKIKWKLEAGEKVLQGYTCKKATCTYRGRCYIAWYCPDIAMNDGPYVFTGLPGLILEIFDVKGHYKFTMNGLNKVTGFDPLYFTANNVETLSRDKVRKVISNLRANPASILQLMGGRATVSPETLKKIKPKPHNPIELE</sequence>
<dbReference type="Pfam" id="PF09697">
    <property type="entry name" value="Porph_ging"/>
    <property type="match status" value="1"/>
</dbReference>
<name>A0A2U1FF51_9PORP</name>
<dbReference type="OrthoDB" id="1440774at2"/>
<accession>A0A2U1FF51</accession>
<dbReference type="Proteomes" id="UP000245462">
    <property type="component" value="Unassembled WGS sequence"/>
</dbReference>
<evidence type="ECO:0000313" key="2">
    <source>
        <dbReference type="EMBL" id="PVZ10756.1"/>
    </source>
</evidence>
<feature type="chain" id="PRO_5015401967" evidence="1">
    <location>
        <begin position="21"/>
        <end position="292"/>
    </location>
</feature>
<dbReference type="NCBIfam" id="TIGR01200">
    <property type="entry name" value="GLPGLI"/>
    <property type="match status" value="1"/>
</dbReference>
<gene>
    <name evidence="2" type="ORF">C7382_107122</name>
</gene>
<comment type="caution">
    <text evidence="2">The sequence shown here is derived from an EMBL/GenBank/DDBJ whole genome shotgun (WGS) entry which is preliminary data.</text>
</comment>
<dbReference type="EMBL" id="QEKY01000007">
    <property type="protein sequence ID" value="PVZ10756.1"/>
    <property type="molecule type" value="Genomic_DNA"/>
</dbReference>
<dbReference type="GeneID" id="94550751"/>
<evidence type="ECO:0000256" key="1">
    <source>
        <dbReference type="SAM" id="SignalP"/>
    </source>
</evidence>
<dbReference type="RefSeq" id="WP_116679285.1">
    <property type="nucleotide sequence ID" value="NZ_QEKY01000007.1"/>
</dbReference>
<proteinExistence type="predicted"/>
<dbReference type="InterPro" id="IPR005901">
    <property type="entry name" value="GLPGLI"/>
</dbReference>
<feature type="signal peptide" evidence="1">
    <location>
        <begin position="1"/>
        <end position="20"/>
    </location>
</feature>
<evidence type="ECO:0000313" key="3">
    <source>
        <dbReference type="Proteomes" id="UP000245462"/>
    </source>
</evidence>
<reference evidence="2 3" key="1">
    <citation type="submission" date="2018-04" db="EMBL/GenBank/DDBJ databases">
        <title>Genomic Encyclopedia of Type Strains, Phase IV (KMG-IV): sequencing the most valuable type-strain genomes for metagenomic binning, comparative biology and taxonomic classification.</title>
        <authorList>
            <person name="Goeker M."/>
        </authorList>
    </citation>
    <scope>NUCLEOTIDE SEQUENCE [LARGE SCALE GENOMIC DNA]</scope>
    <source>
        <strain evidence="2 3">DSM 28520</strain>
    </source>
</reference>
<protein>
    <submittedName>
        <fullName evidence="2">GLPGLI family protein</fullName>
    </submittedName>
</protein>
<keyword evidence="3" id="KW-1185">Reference proteome</keyword>
<organism evidence="2 3">
    <name type="scientific">Porphyromonas loveana</name>
    <dbReference type="NCBI Taxonomy" id="1884669"/>
    <lineage>
        <taxon>Bacteria</taxon>
        <taxon>Pseudomonadati</taxon>
        <taxon>Bacteroidota</taxon>
        <taxon>Bacteroidia</taxon>
        <taxon>Bacteroidales</taxon>
        <taxon>Porphyromonadaceae</taxon>
        <taxon>Porphyromonas</taxon>
    </lineage>
</organism>
<keyword evidence="1" id="KW-0732">Signal</keyword>
<dbReference type="AlphaFoldDB" id="A0A2U1FF51"/>